<keyword evidence="3 8" id="KW-0690">Ribosome biogenesis</keyword>
<evidence type="ECO:0000313" key="13">
    <source>
        <dbReference type="Proteomes" id="UP001161325"/>
    </source>
</evidence>
<keyword evidence="5 8" id="KW-0547">Nucleotide-binding</keyword>
<dbReference type="Pfam" id="PF14714">
    <property type="entry name" value="KH_dom-like"/>
    <property type="match status" value="1"/>
</dbReference>
<dbReference type="GO" id="GO:0005525">
    <property type="term" value="F:GTP binding"/>
    <property type="evidence" value="ECO:0007669"/>
    <property type="project" value="UniProtKB-UniRule"/>
</dbReference>
<dbReference type="InterPro" id="IPR016484">
    <property type="entry name" value="GTPase_Der"/>
</dbReference>
<dbReference type="PROSITE" id="PS51712">
    <property type="entry name" value="G_ENGA"/>
    <property type="match status" value="2"/>
</dbReference>
<dbReference type="GO" id="GO:0042254">
    <property type="term" value="P:ribosome biogenesis"/>
    <property type="evidence" value="ECO:0007669"/>
    <property type="project" value="UniProtKB-KW"/>
</dbReference>
<keyword evidence="4 10" id="KW-0677">Repeat</keyword>
<reference evidence="12" key="1">
    <citation type="submission" date="2022-08" db="EMBL/GenBank/DDBJ databases">
        <title>Draft genome sequencing of Roseisolibacter agri AW1220.</title>
        <authorList>
            <person name="Tobiishi Y."/>
            <person name="Tonouchi A."/>
        </authorList>
    </citation>
    <scope>NUCLEOTIDE SEQUENCE</scope>
    <source>
        <strain evidence="12">AW1220</strain>
    </source>
</reference>
<feature type="domain" description="EngA-type G" evidence="11">
    <location>
        <begin position="4"/>
        <end position="167"/>
    </location>
</feature>
<evidence type="ECO:0000256" key="3">
    <source>
        <dbReference type="ARBA" id="ARBA00022517"/>
    </source>
</evidence>
<keyword evidence="13" id="KW-1185">Reference proteome</keyword>
<feature type="binding site" evidence="8">
    <location>
        <begin position="292"/>
        <end position="295"/>
    </location>
    <ligand>
        <name>GTP</name>
        <dbReference type="ChEBI" id="CHEBI:37565"/>
        <label>2</label>
    </ligand>
</feature>
<dbReference type="Pfam" id="PF01926">
    <property type="entry name" value="MMR_HSR1"/>
    <property type="match status" value="2"/>
</dbReference>
<dbReference type="PANTHER" id="PTHR43834">
    <property type="entry name" value="GTPASE DER"/>
    <property type="match status" value="1"/>
</dbReference>
<feature type="binding site" evidence="8">
    <location>
        <begin position="10"/>
        <end position="17"/>
    </location>
    <ligand>
        <name>GTP</name>
        <dbReference type="ChEBI" id="CHEBI:37565"/>
        <label>1</label>
    </ligand>
</feature>
<dbReference type="PANTHER" id="PTHR43834:SF6">
    <property type="entry name" value="GTPASE DER"/>
    <property type="match status" value="1"/>
</dbReference>
<evidence type="ECO:0000313" key="12">
    <source>
        <dbReference type="EMBL" id="GLC27204.1"/>
    </source>
</evidence>
<comment type="similarity">
    <text evidence="1 8 9 10">Belongs to the TRAFAC class TrmE-Era-EngA-EngB-Septin-like GTPase superfamily. EngA (Der) GTPase family.</text>
</comment>
<dbReference type="PRINTS" id="PR00326">
    <property type="entry name" value="GTP1OBG"/>
</dbReference>
<dbReference type="GO" id="GO:0043022">
    <property type="term" value="F:ribosome binding"/>
    <property type="evidence" value="ECO:0007669"/>
    <property type="project" value="TreeGrafter"/>
</dbReference>
<evidence type="ECO:0000256" key="4">
    <source>
        <dbReference type="ARBA" id="ARBA00022737"/>
    </source>
</evidence>
<comment type="subunit">
    <text evidence="8">Associates with the 50S ribosomal subunit.</text>
</comment>
<evidence type="ECO:0000256" key="6">
    <source>
        <dbReference type="ARBA" id="ARBA00023134"/>
    </source>
</evidence>
<dbReference type="InterPro" id="IPR006073">
    <property type="entry name" value="GTP-bd"/>
</dbReference>
<dbReference type="InterPro" id="IPR027417">
    <property type="entry name" value="P-loop_NTPase"/>
</dbReference>
<dbReference type="Proteomes" id="UP001161325">
    <property type="component" value="Unassembled WGS sequence"/>
</dbReference>
<dbReference type="NCBIfam" id="TIGR03594">
    <property type="entry name" value="GTPase_EngA"/>
    <property type="match status" value="1"/>
</dbReference>
<dbReference type="RefSeq" id="WP_284351651.1">
    <property type="nucleotide sequence ID" value="NZ_BRXS01000006.1"/>
</dbReference>
<dbReference type="InterPro" id="IPR031166">
    <property type="entry name" value="G_ENGA"/>
</dbReference>
<feature type="binding site" evidence="8">
    <location>
        <begin position="57"/>
        <end position="61"/>
    </location>
    <ligand>
        <name>GTP</name>
        <dbReference type="ChEBI" id="CHEBI:37565"/>
        <label>1</label>
    </ligand>
</feature>
<evidence type="ECO:0000256" key="9">
    <source>
        <dbReference type="PROSITE-ProRule" id="PRU01049"/>
    </source>
</evidence>
<evidence type="ECO:0000256" key="1">
    <source>
        <dbReference type="ARBA" id="ARBA00008279"/>
    </source>
</evidence>
<evidence type="ECO:0000256" key="10">
    <source>
        <dbReference type="RuleBase" id="RU004481"/>
    </source>
</evidence>
<dbReference type="EMBL" id="BRXS01000006">
    <property type="protein sequence ID" value="GLC27204.1"/>
    <property type="molecule type" value="Genomic_DNA"/>
</dbReference>
<accession>A0AA37Q6I4</accession>
<evidence type="ECO:0000256" key="2">
    <source>
        <dbReference type="ARBA" id="ARBA00020953"/>
    </source>
</evidence>
<sequence length="445" mass="49484">MSLPVVALVGRPNVGKSQLFNRLVGQHQAIVSEEAGTTRDRHFGRVEWNGRSFWLVDTGGLVEDSTVPMDVEIRKQVVQAIGEADLLLFVADARVGVHPSDARVVDLLRGSGKPFLLVANKVDNPQSSDFYEFYRLNAGDPIPVSAANGTNSGDLLDEITQRLPDQDEAIPEALRVAVIGRPNVGKSSFVNRLLGEERLVVTDVAGTTRDSIDTPMRYHGRDLIFVDTAGLRRQSKIDDGVEFYSSLRTRRAIEGADICVLMIDATLGLENQDLKIATLAWEAGRGLIMVVNKWDLKEKDGKTADKFKKEAIEKVPYLAFVPWIFTSALTGQRVTRVLETIVEVESEWRKRIPTSQVNETLESLVQRLQPPQAAGREVRLLYGTQVTAAPPTIAIFGNNPDAVAEHYIRYLHNGFRAEYGFTGAPLRIVMRHKNAPDTDHRRVRE</sequence>
<name>A0AA37Q6I4_9BACT</name>
<dbReference type="Gene3D" id="3.40.50.300">
    <property type="entry name" value="P-loop containing nucleotide triphosphate hydrolases"/>
    <property type="match status" value="2"/>
</dbReference>
<dbReference type="CDD" id="cd01894">
    <property type="entry name" value="EngA1"/>
    <property type="match status" value="1"/>
</dbReference>
<feature type="binding site" evidence="8">
    <location>
        <begin position="180"/>
        <end position="187"/>
    </location>
    <ligand>
        <name>GTP</name>
        <dbReference type="ChEBI" id="CHEBI:37565"/>
        <label>2</label>
    </ligand>
</feature>
<dbReference type="NCBIfam" id="TIGR00231">
    <property type="entry name" value="small_GTP"/>
    <property type="match status" value="2"/>
</dbReference>
<dbReference type="InterPro" id="IPR005225">
    <property type="entry name" value="Small_GTP-bd"/>
</dbReference>
<dbReference type="CDD" id="cd01895">
    <property type="entry name" value="EngA2"/>
    <property type="match status" value="1"/>
</dbReference>
<gene>
    <name evidence="8" type="primary">der</name>
    <name evidence="12" type="ORF">rosag_37170</name>
</gene>
<organism evidence="12 13">
    <name type="scientific">Roseisolibacter agri</name>
    <dbReference type="NCBI Taxonomy" id="2014610"/>
    <lineage>
        <taxon>Bacteria</taxon>
        <taxon>Pseudomonadati</taxon>
        <taxon>Gemmatimonadota</taxon>
        <taxon>Gemmatimonadia</taxon>
        <taxon>Gemmatimonadales</taxon>
        <taxon>Gemmatimonadaceae</taxon>
        <taxon>Roseisolibacter</taxon>
    </lineage>
</organism>
<evidence type="ECO:0000259" key="11">
    <source>
        <dbReference type="PROSITE" id="PS51712"/>
    </source>
</evidence>
<protein>
    <recommendedName>
        <fullName evidence="2 8">GTPase Der</fullName>
    </recommendedName>
    <alternativeName>
        <fullName evidence="7 8">GTP-binding protein EngA</fullName>
    </alternativeName>
</protein>
<comment type="caution">
    <text evidence="12">The sequence shown here is derived from an EMBL/GenBank/DDBJ whole genome shotgun (WGS) entry which is preliminary data.</text>
</comment>
<dbReference type="Gene3D" id="3.30.300.20">
    <property type="match status" value="1"/>
</dbReference>
<dbReference type="FunFam" id="3.30.300.20:FF:000004">
    <property type="entry name" value="GTPase Der"/>
    <property type="match status" value="1"/>
</dbReference>
<keyword evidence="6 8" id="KW-0342">GTP-binding</keyword>
<evidence type="ECO:0000256" key="8">
    <source>
        <dbReference type="HAMAP-Rule" id="MF_00195"/>
    </source>
</evidence>
<dbReference type="SUPFAM" id="SSF52540">
    <property type="entry name" value="P-loop containing nucleoside triphosphate hydrolases"/>
    <property type="match status" value="2"/>
</dbReference>
<proteinExistence type="inferred from homology"/>
<comment type="function">
    <text evidence="8 10">GTPase that plays an essential role in the late steps of ribosome biogenesis.</text>
</comment>
<dbReference type="InterPro" id="IPR015946">
    <property type="entry name" value="KH_dom-like_a/b"/>
</dbReference>
<dbReference type="AlphaFoldDB" id="A0AA37Q6I4"/>
<feature type="binding site" evidence="8">
    <location>
        <begin position="120"/>
        <end position="123"/>
    </location>
    <ligand>
        <name>GTP</name>
        <dbReference type="ChEBI" id="CHEBI:37565"/>
        <label>1</label>
    </ligand>
</feature>
<evidence type="ECO:0000256" key="7">
    <source>
        <dbReference type="ARBA" id="ARBA00032345"/>
    </source>
</evidence>
<dbReference type="HAMAP" id="MF_00195">
    <property type="entry name" value="GTPase_Der"/>
    <property type="match status" value="1"/>
</dbReference>
<dbReference type="InterPro" id="IPR032859">
    <property type="entry name" value="KH_dom-like"/>
</dbReference>
<feature type="domain" description="EngA-type G" evidence="11">
    <location>
        <begin position="174"/>
        <end position="349"/>
    </location>
</feature>
<dbReference type="FunFam" id="3.40.50.300:FF:000040">
    <property type="entry name" value="GTPase Der"/>
    <property type="match status" value="1"/>
</dbReference>
<dbReference type="PIRSF" id="PIRSF006485">
    <property type="entry name" value="GTP-binding_EngA"/>
    <property type="match status" value="1"/>
</dbReference>
<feature type="binding site" evidence="8">
    <location>
        <begin position="227"/>
        <end position="231"/>
    </location>
    <ligand>
        <name>GTP</name>
        <dbReference type="ChEBI" id="CHEBI:37565"/>
        <label>2</label>
    </ligand>
</feature>
<evidence type="ECO:0000256" key="5">
    <source>
        <dbReference type="ARBA" id="ARBA00022741"/>
    </source>
</evidence>